<proteinExistence type="predicted"/>
<accession>K3ZKI8</accession>
<evidence type="ECO:0000313" key="2">
    <source>
        <dbReference type="EnsemblPlants" id="KQK96012"/>
    </source>
</evidence>
<protein>
    <submittedName>
        <fullName evidence="2">Uncharacterized protein</fullName>
    </submittedName>
</protein>
<dbReference type="HOGENOM" id="CLU_2417417_0_0_1"/>
<name>K3ZKI8_SETIT</name>
<dbReference type="InParanoid" id="K3ZKI8"/>
<reference evidence="3" key="1">
    <citation type="journal article" date="2012" name="Nat. Biotechnol.">
        <title>Reference genome sequence of the model plant Setaria.</title>
        <authorList>
            <person name="Bennetzen J.L."/>
            <person name="Schmutz J."/>
            <person name="Wang H."/>
            <person name="Percifield R."/>
            <person name="Hawkins J."/>
            <person name="Pontaroli A.C."/>
            <person name="Estep M."/>
            <person name="Feng L."/>
            <person name="Vaughn J.N."/>
            <person name="Grimwood J."/>
            <person name="Jenkins J."/>
            <person name="Barry K."/>
            <person name="Lindquist E."/>
            <person name="Hellsten U."/>
            <person name="Deshpande S."/>
            <person name="Wang X."/>
            <person name="Wu X."/>
            <person name="Mitros T."/>
            <person name="Triplett J."/>
            <person name="Yang X."/>
            <person name="Ye C.Y."/>
            <person name="Mauro-Herrera M."/>
            <person name="Wang L."/>
            <person name="Li P."/>
            <person name="Sharma M."/>
            <person name="Sharma R."/>
            <person name="Ronald P.C."/>
            <person name="Panaud O."/>
            <person name="Kellogg E.A."/>
            <person name="Brutnell T.P."/>
            <person name="Doust A.N."/>
            <person name="Tuskan G.A."/>
            <person name="Rokhsar D."/>
            <person name="Devos K.M."/>
        </authorList>
    </citation>
    <scope>NUCLEOTIDE SEQUENCE [LARGE SCALE GENOMIC DNA]</scope>
    <source>
        <strain evidence="3">cv. Yugu1</strain>
    </source>
</reference>
<dbReference type="EMBL" id="AGNK02005276">
    <property type="status" value="NOT_ANNOTATED_CDS"/>
    <property type="molecule type" value="Genomic_DNA"/>
</dbReference>
<dbReference type="Proteomes" id="UP000004995">
    <property type="component" value="Unassembled WGS sequence"/>
</dbReference>
<feature type="compositionally biased region" description="Low complexity" evidence="1">
    <location>
        <begin position="7"/>
        <end position="22"/>
    </location>
</feature>
<dbReference type="Gramene" id="KQK96012">
    <property type="protein sequence ID" value="KQK96012"/>
    <property type="gene ID" value="SETIT_027094mg"/>
</dbReference>
<evidence type="ECO:0000313" key="3">
    <source>
        <dbReference type="Proteomes" id="UP000004995"/>
    </source>
</evidence>
<dbReference type="AlphaFoldDB" id="K3ZKI8"/>
<dbReference type="EnsemblPlants" id="KQK96012">
    <property type="protein sequence ID" value="KQK96012"/>
    <property type="gene ID" value="SETIT_027094mg"/>
</dbReference>
<feature type="region of interest" description="Disordered" evidence="1">
    <location>
        <begin position="1"/>
        <end position="23"/>
    </location>
</feature>
<sequence>MTLGEGAAASRAPAMPSATARRAPWRAPERLGVNGISLTVPAWGISDRWIGRLRLRFDLLSEIRKRCWTKRRPNYRAQLYSLRPVGEFDPQA</sequence>
<evidence type="ECO:0000256" key="1">
    <source>
        <dbReference type="SAM" id="MobiDB-lite"/>
    </source>
</evidence>
<reference evidence="2" key="2">
    <citation type="submission" date="2018-08" db="UniProtKB">
        <authorList>
            <consortium name="EnsemblPlants"/>
        </authorList>
    </citation>
    <scope>IDENTIFICATION</scope>
    <source>
        <strain evidence="2">Yugu1</strain>
    </source>
</reference>
<keyword evidence="3" id="KW-1185">Reference proteome</keyword>
<organism evidence="2 3">
    <name type="scientific">Setaria italica</name>
    <name type="common">Foxtail millet</name>
    <name type="synonym">Panicum italicum</name>
    <dbReference type="NCBI Taxonomy" id="4555"/>
    <lineage>
        <taxon>Eukaryota</taxon>
        <taxon>Viridiplantae</taxon>
        <taxon>Streptophyta</taxon>
        <taxon>Embryophyta</taxon>
        <taxon>Tracheophyta</taxon>
        <taxon>Spermatophyta</taxon>
        <taxon>Magnoliopsida</taxon>
        <taxon>Liliopsida</taxon>
        <taxon>Poales</taxon>
        <taxon>Poaceae</taxon>
        <taxon>PACMAD clade</taxon>
        <taxon>Panicoideae</taxon>
        <taxon>Panicodae</taxon>
        <taxon>Paniceae</taxon>
        <taxon>Cenchrinae</taxon>
        <taxon>Setaria</taxon>
    </lineage>
</organism>